<dbReference type="AlphaFoldDB" id="A0A7I7K279"/>
<evidence type="ECO:0000313" key="1">
    <source>
        <dbReference type="EMBL" id="BBX17734.1"/>
    </source>
</evidence>
<evidence type="ECO:0000313" key="2">
    <source>
        <dbReference type="Proteomes" id="UP000467006"/>
    </source>
</evidence>
<proteinExistence type="predicted"/>
<dbReference type="KEGG" id="mdu:MDUV_25940"/>
<gene>
    <name evidence="1" type="ORF">MDUV_25940</name>
</gene>
<dbReference type="OrthoDB" id="4774507at2"/>
<organism evidence="1 2">
    <name type="scientific">Mycolicibacterium duvalii</name>
    <dbReference type="NCBI Taxonomy" id="39688"/>
    <lineage>
        <taxon>Bacteria</taxon>
        <taxon>Bacillati</taxon>
        <taxon>Actinomycetota</taxon>
        <taxon>Actinomycetes</taxon>
        <taxon>Mycobacteriales</taxon>
        <taxon>Mycobacteriaceae</taxon>
        <taxon>Mycolicibacterium</taxon>
    </lineage>
</organism>
<dbReference type="EMBL" id="AP022563">
    <property type="protein sequence ID" value="BBX17734.1"/>
    <property type="molecule type" value="Genomic_DNA"/>
</dbReference>
<protein>
    <submittedName>
        <fullName evidence="1">Uncharacterized protein</fullName>
    </submittedName>
</protein>
<accession>A0A7I7K279</accession>
<reference evidence="1 2" key="1">
    <citation type="journal article" date="2019" name="Emerg. Microbes Infect.">
        <title>Comprehensive subspecies identification of 175 nontuberculous mycobacteria species based on 7547 genomic profiles.</title>
        <authorList>
            <person name="Matsumoto Y."/>
            <person name="Kinjo T."/>
            <person name="Motooka D."/>
            <person name="Nabeya D."/>
            <person name="Jung N."/>
            <person name="Uechi K."/>
            <person name="Horii T."/>
            <person name="Iida T."/>
            <person name="Fujita J."/>
            <person name="Nakamura S."/>
        </authorList>
    </citation>
    <scope>NUCLEOTIDE SEQUENCE [LARGE SCALE GENOMIC DNA]</scope>
    <source>
        <strain evidence="1 2">JCM 6396</strain>
    </source>
</reference>
<keyword evidence="2" id="KW-1185">Reference proteome</keyword>
<sequence length="93" mass="9965">MVCEYNPGFPQAPAGSSGIHWNLAVVRGSGAFNWDIGNIGGSAEALASDIVLEYGKTYRVNGWTINPSFNGTRFTHTASGRGMFVSVDNVYSF</sequence>
<dbReference type="Proteomes" id="UP000467006">
    <property type="component" value="Chromosome"/>
</dbReference>
<name>A0A7I7K279_9MYCO</name>
<dbReference type="RefSeq" id="WP_098002890.1">
    <property type="nucleotide sequence ID" value="NZ_AP022563.1"/>
</dbReference>